<reference evidence="2 3" key="1">
    <citation type="submission" date="2020-05" db="EMBL/GenBank/DDBJ databases">
        <title>Complete genome sequence of Gemmatimonas greenlandica TET16.</title>
        <authorList>
            <person name="Zeng Y."/>
        </authorList>
    </citation>
    <scope>NUCLEOTIDE SEQUENCE [LARGE SCALE GENOMIC DNA]</scope>
    <source>
        <strain evidence="2 3">TET16</strain>
    </source>
</reference>
<sequence length="165" mass="17438">MNAVVKTTMVLLATTLAGCAGNRGPQVAAAPTESLAGDYSLTGSLAGRRIDGAIRFDSTGRTFVVLRSTPAGAFRCESQRWVNDRNLQLSCGTVQLRLAVANRSIAPQATISFDVPTTARHEYDPFACQPTAPHFTCGGPLGRETQSVRTSRSTGKVTVQPIAAE</sequence>
<gene>
    <name evidence="2" type="ORF">HKW67_20950</name>
</gene>
<evidence type="ECO:0008006" key="4">
    <source>
        <dbReference type="Google" id="ProtNLM"/>
    </source>
</evidence>
<dbReference type="KEGG" id="ggr:HKW67_20950"/>
<keyword evidence="3" id="KW-1185">Reference proteome</keyword>
<organism evidence="2 3">
    <name type="scientific">Gemmatimonas groenlandica</name>
    <dbReference type="NCBI Taxonomy" id="2732249"/>
    <lineage>
        <taxon>Bacteria</taxon>
        <taxon>Pseudomonadati</taxon>
        <taxon>Gemmatimonadota</taxon>
        <taxon>Gemmatimonadia</taxon>
        <taxon>Gemmatimonadales</taxon>
        <taxon>Gemmatimonadaceae</taxon>
        <taxon>Gemmatimonas</taxon>
    </lineage>
</organism>
<evidence type="ECO:0000313" key="3">
    <source>
        <dbReference type="Proteomes" id="UP000500938"/>
    </source>
</evidence>
<proteinExistence type="predicted"/>
<name>A0A6M4ISV6_9BACT</name>
<dbReference type="RefSeq" id="WP_171227249.1">
    <property type="nucleotide sequence ID" value="NZ_CP053085.1"/>
</dbReference>
<feature type="region of interest" description="Disordered" evidence="1">
    <location>
        <begin position="143"/>
        <end position="165"/>
    </location>
</feature>
<dbReference type="EMBL" id="CP053085">
    <property type="protein sequence ID" value="QJR37813.1"/>
    <property type="molecule type" value="Genomic_DNA"/>
</dbReference>
<evidence type="ECO:0000256" key="1">
    <source>
        <dbReference type="SAM" id="MobiDB-lite"/>
    </source>
</evidence>
<dbReference type="AlphaFoldDB" id="A0A6M4ISV6"/>
<evidence type="ECO:0000313" key="2">
    <source>
        <dbReference type="EMBL" id="QJR37813.1"/>
    </source>
</evidence>
<dbReference type="PROSITE" id="PS51257">
    <property type="entry name" value="PROKAR_LIPOPROTEIN"/>
    <property type="match status" value="1"/>
</dbReference>
<protein>
    <recommendedName>
        <fullName evidence="4">Lipoprotein</fullName>
    </recommendedName>
</protein>
<feature type="compositionally biased region" description="Polar residues" evidence="1">
    <location>
        <begin position="144"/>
        <end position="157"/>
    </location>
</feature>
<accession>A0A6M4ISV6</accession>
<dbReference type="Proteomes" id="UP000500938">
    <property type="component" value="Chromosome"/>
</dbReference>